<dbReference type="PANTHER" id="PTHR47027">
    <property type="entry name" value="REVERSE TRANSCRIPTASE DOMAIN-CONTAINING PROTEIN"/>
    <property type="match status" value="1"/>
</dbReference>
<dbReference type="SUPFAM" id="SSF56672">
    <property type="entry name" value="DNA/RNA polymerases"/>
    <property type="match status" value="1"/>
</dbReference>
<dbReference type="PROSITE" id="PS50878">
    <property type="entry name" value="RT_POL"/>
    <property type="match status" value="1"/>
</dbReference>
<sequence length="193" mass="22132">NSKAKVRIEGEVSDSFLIETGVLQGGIPSPILFNLLFDFIIRKVIDQAGASGVQFAYGSNDFYHGPRENYDKCDILNLLYADDLVVMCETTNDLEIFINTFEIITQEYGLVMSVKKTCIMTLQQYEEDQMRKVLKNLEVNHPIIDLNIRNQKIDNVDSFTYLGCNVTRDQRPDKELDIRLRKAATAFNMLRHV</sequence>
<feature type="non-terminal residue" evidence="2">
    <location>
        <position position="193"/>
    </location>
</feature>
<dbReference type="PANTHER" id="PTHR47027:SF20">
    <property type="entry name" value="REVERSE TRANSCRIPTASE-LIKE PROTEIN WITH RNA-DIRECTED DNA POLYMERASE DOMAIN"/>
    <property type="match status" value="1"/>
</dbReference>
<feature type="domain" description="Reverse transcriptase" evidence="1">
    <location>
        <begin position="1"/>
        <end position="166"/>
    </location>
</feature>
<evidence type="ECO:0000313" key="3">
    <source>
        <dbReference type="Proteomes" id="UP000663868"/>
    </source>
</evidence>
<organism evidence="2 3">
    <name type="scientific">Adineta steineri</name>
    <dbReference type="NCBI Taxonomy" id="433720"/>
    <lineage>
        <taxon>Eukaryota</taxon>
        <taxon>Metazoa</taxon>
        <taxon>Spiralia</taxon>
        <taxon>Gnathifera</taxon>
        <taxon>Rotifera</taxon>
        <taxon>Eurotatoria</taxon>
        <taxon>Bdelloidea</taxon>
        <taxon>Adinetida</taxon>
        <taxon>Adinetidae</taxon>
        <taxon>Adineta</taxon>
    </lineage>
</organism>
<reference evidence="2" key="1">
    <citation type="submission" date="2021-02" db="EMBL/GenBank/DDBJ databases">
        <authorList>
            <person name="Nowell W R."/>
        </authorList>
    </citation>
    <scope>NUCLEOTIDE SEQUENCE</scope>
</reference>
<proteinExistence type="predicted"/>
<evidence type="ECO:0000313" key="2">
    <source>
        <dbReference type="EMBL" id="CAF4285898.1"/>
    </source>
</evidence>
<dbReference type="Pfam" id="PF00078">
    <property type="entry name" value="RVT_1"/>
    <property type="match status" value="1"/>
</dbReference>
<dbReference type="AlphaFoldDB" id="A0A820H1I3"/>
<feature type="non-terminal residue" evidence="2">
    <location>
        <position position="1"/>
    </location>
</feature>
<dbReference type="InterPro" id="IPR043502">
    <property type="entry name" value="DNA/RNA_pol_sf"/>
</dbReference>
<dbReference type="EMBL" id="CAJOBB010013113">
    <property type="protein sequence ID" value="CAF4285898.1"/>
    <property type="molecule type" value="Genomic_DNA"/>
</dbReference>
<comment type="caution">
    <text evidence="2">The sequence shown here is derived from an EMBL/GenBank/DDBJ whole genome shotgun (WGS) entry which is preliminary data.</text>
</comment>
<gene>
    <name evidence="2" type="ORF">KXQ929_LOCUS44710</name>
</gene>
<dbReference type="InterPro" id="IPR000477">
    <property type="entry name" value="RT_dom"/>
</dbReference>
<protein>
    <recommendedName>
        <fullName evidence="1">Reverse transcriptase domain-containing protein</fullName>
    </recommendedName>
</protein>
<name>A0A820H1I3_9BILA</name>
<accession>A0A820H1I3</accession>
<evidence type="ECO:0000259" key="1">
    <source>
        <dbReference type="PROSITE" id="PS50878"/>
    </source>
</evidence>
<dbReference type="Proteomes" id="UP000663868">
    <property type="component" value="Unassembled WGS sequence"/>
</dbReference>